<dbReference type="EMBL" id="WUUU01000173">
    <property type="protein sequence ID" value="MXR21938.1"/>
    <property type="molecule type" value="Genomic_DNA"/>
</dbReference>
<organism evidence="2 3">
    <name type="scientific">Halobacterium bonnevillei</name>
    <dbReference type="NCBI Taxonomy" id="2692200"/>
    <lineage>
        <taxon>Archaea</taxon>
        <taxon>Methanobacteriati</taxon>
        <taxon>Methanobacteriota</taxon>
        <taxon>Stenosarchaea group</taxon>
        <taxon>Halobacteria</taxon>
        <taxon>Halobacteriales</taxon>
        <taxon>Halobacteriaceae</taxon>
        <taxon>Halobacterium</taxon>
    </lineage>
</organism>
<evidence type="ECO:0000313" key="3">
    <source>
        <dbReference type="Proteomes" id="UP000471521"/>
    </source>
</evidence>
<keyword evidence="1" id="KW-0472">Membrane</keyword>
<evidence type="ECO:0000256" key="1">
    <source>
        <dbReference type="SAM" id="Phobius"/>
    </source>
</evidence>
<keyword evidence="1" id="KW-0812">Transmembrane</keyword>
<feature type="transmembrane region" description="Helical" evidence="1">
    <location>
        <begin position="117"/>
        <end position="138"/>
    </location>
</feature>
<gene>
    <name evidence="2" type="ORF">GRX66_15485</name>
</gene>
<sequence length="146" mass="15147">MDVRSLRSTLRRLLVGPRRTALRVGIPVVVAAAIATAVSTALFLASTSRGGVYFPLDAAAIAVVASTLYAARYRAAVVCVAIGVASLAGSMIGFHVLHGQDPVLRTLVDFATDTEPVAIGAFFGVLGACAGGVIGYGYRVWRRRAA</sequence>
<feature type="transmembrane region" description="Helical" evidence="1">
    <location>
        <begin position="77"/>
        <end position="97"/>
    </location>
</feature>
<dbReference type="Proteomes" id="UP000471521">
    <property type="component" value="Unassembled WGS sequence"/>
</dbReference>
<proteinExistence type="predicted"/>
<name>A0A6B0SJQ9_9EURY</name>
<feature type="transmembrane region" description="Helical" evidence="1">
    <location>
        <begin position="51"/>
        <end position="70"/>
    </location>
</feature>
<keyword evidence="3" id="KW-1185">Reference proteome</keyword>
<protein>
    <submittedName>
        <fullName evidence="2">Uncharacterized protein</fullName>
    </submittedName>
</protein>
<reference evidence="2 3" key="1">
    <citation type="submission" date="2019-12" db="EMBL/GenBank/DDBJ databases">
        <title>Isolation and characterization of three novel carbon monoxide-oxidizing members of Halobacteria from salione crusts and soils.</title>
        <authorList>
            <person name="Myers M.R."/>
            <person name="King G.M."/>
        </authorList>
    </citation>
    <scope>NUCLEOTIDE SEQUENCE [LARGE SCALE GENOMIC DNA]</scope>
    <source>
        <strain evidence="2 3">PCN9</strain>
    </source>
</reference>
<dbReference type="AlphaFoldDB" id="A0A6B0SJQ9"/>
<comment type="caution">
    <text evidence="2">The sequence shown here is derived from an EMBL/GenBank/DDBJ whole genome shotgun (WGS) entry which is preliminary data.</text>
</comment>
<dbReference type="RefSeq" id="WP_159527350.1">
    <property type="nucleotide sequence ID" value="NZ_WUUU01000173.1"/>
</dbReference>
<keyword evidence="1" id="KW-1133">Transmembrane helix</keyword>
<feature type="transmembrane region" description="Helical" evidence="1">
    <location>
        <begin position="21"/>
        <end position="45"/>
    </location>
</feature>
<accession>A0A6B0SJQ9</accession>
<evidence type="ECO:0000313" key="2">
    <source>
        <dbReference type="EMBL" id="MXR21938.1"/>
    </source>
</evidence>